<proteinExistence type="predicted"/>
<gene>
    <name evidence="2" type="ORF">ACFOZ7_04875</name>
</gene>
<feature type="transmembrane region" description="Helical" evidence="1">
    <location>
        <begin position="209"/>
        <end position="228"/>
    </location>
</feature>
<feature type="transmembrane region" description="Helical" evidence="1">
    <location>
        <begin position="350"/>
        <end position="368"/>
    </location>
</feature>
<feature type="transmembrane region" description="Helical" evidence="1">
    <location>
        <begin position="307"/>
        <end position="326"/>
    </location>
</feature>
<accession>A0ABD5NW81</accession>
<dbReference type="AlphaFoldDB" id="A0ABD5NW81"/>
<feature type="transmembrane region" description="Helical" evidence="1">
    <location>
        <begin position="106"/>
        <end position="125"/>
    </location>
</feature>
<keyword evidence="1" id="KW-0472">Membrane</keyword>
<protein>
    <recommendedName>
        <fullName evidence="4">Cytochrome oxidase subunit I profile domain-containing protein</fullName>
    </recommendedName>
</protein>
<feature type="transmembrane region" description="Helical" evidence="1">
    <location>
        <begin position="44"/>
        <end position="69"/>
    </location>
</feature>
<feature type="transmembrane region" description="Helical" evidence="1">
    <location>
        <begin position="137"/>
        <end position="157"/>
    </location>
</feature>
<comment type="caution">
    <text evidence="2">The sequence shown here is derived from an EMBL/GenBank/DDBJ whole genome shotgun (WGS) entry which is preliminary data.</text>
</comment>
<keyword evidence="1" id="KW-0812">Transmembrane</keyword>
<dbReference type="GeneID" id="71854895"/>
<feature type="transmembrane region" description="Helical" evidence="1">
    <location>
        <begin position="177"/>
        <end position="197"/>
    </location>
</feature>
<dbReference type="InterPro" id="IPR036927">
    <property type="entry name" value="Cyt_c_oxase-like_su1_sf"/>
</dbReference>
<reference evidence="2 3" key="1">
    <citation type="journal article" date="2014" name="Int. J. Syst. Evol. Microbiol.">
        <title>Complete genome sequence of Corynebacterium casei LMG S-19264T (=DSM 44701T), isolated from a smear-ripened cheese.</title>
        <authorList>
            <consortium name="US DOE Joint Genome Institute (JGI-PGF)"/>
            <person name="Walter F."/>
            <person name="Albersmeier A."/>
            <person name="Kalinowski J."/>
            <person name="Ruckert C."/>
        </authorList>
    </citation>
    <scope>NUCLEOTIDE SEQUENCE [LARGE SCALE GENOMIC DNA]</scope>
    <source>
        <strain evidence="2 3">IBRC-M 10912</strain>
    </source>
</reference>
<dbReference type="SUPFAM" id="SSF81442">
    <property type="entry name" value="Cytochrome c oxidase subunit I-like"/>
    <property type="match status" value="1"/>
</dbReference>
<dbReference type="Proteomes" id="UP001595821">
    <property type="component" value="Unassembled WGS sequence"/>
</dbReference>
<feature type="transmembrane region" description="Helical" evidence="1">
    <location>
        <begin position="234"/>
        <end position="254"/>
    </location>
</feature>
<evidence type="ECO:0008006" key="4">
    <source>
        <dbReference type="Google" id="ProtNLM"/>
    </source>
</evidence>
<keyword evidence="1" id="KW-1133">Transmembrane helix</keyword>
<feature type="transmembrane region" description="Helical" evidence="1">
    <location>
        <begin position="266"/>
        <end position="287"/>
    </location>
</feature>
<sequence>MQMRKDPFLLVAGLYLTVGLLAVGGRLAFEAGLIESLPRLRWLTIHFVTIGGMTQALFGLLPSLVGAADGSRADINEGSRWLQWLVLNASYPLVLIGMAAGSTITAVVGATGVLVALALLAVTVYRTSAGGHELLRYYRIAPWFLVAGLLAALGMLSNVHGPGGYFGSIEAHVHANVWGFLALVVAATLLLVLPVLLETDLRYPHLVPVTFWGLTLGAGGLVAGPWLARHALTMLGLVVYVGGTVALLANVVGTCRASDRSPNSRVALVLGAYLWLVFPVPWAPFVLLLPDVVPAGAIEVAAIDGLVFGWMLQLAMAFLPVAAVALDRTDGDRFLENVVAAADAVPRPSWLQVGSVNVGVLALWLSALPPLEGVGDALTLGGYALIAVAWTLFAASLWWSIADAPASGTRHVEDVDVVRERT</sequence>
<dbReference type="EMBL" id="JBHSDJ010000013">
    <property type="protein sequence ID" value="MFC4246326.1"/>
    <property type="molecule type" value="Genomic_DNA"/>
</dbReference>
<feature type="transmembrane region" description="Helical" evidence="1">
    <location>
        <begin position="81"/>
        <end position="100"/>
    </location>
</feature>
<organism evidence="2 3">
    <name type="scientific">Natribaculum luteum</name>
    <dbReference type="NCBI Taxonomy" id="1586232"/>
    <lineage>
        <taxon>Archaea</taxon>
        <taxon>Methanobacteriati</taxon>
        <taxon>Methanobacteriota</taxon>
        <taxon>Stenosarchaea group</taxon>
        <taxon>Halobacteria</taxon>
        <taxon>Halobacteriales</taxon>
        <taxon>Natrialbaceae</taxon>
        <taxon>Natribaculum</taxon>
    </lineage>
</organism>
<dbReference type="RefSeq" id="WP_246967432.1">
    <property type="nucleotide sequence ID" value="NZ_CP095397.1"/>
</dbReference>
<dbReference type="Gene3D" id="1.20.210.10">
    <property type="entry name" value="Cytochrome c oxidase-like, subunit I domain"/>
    <property type="match status" value="1"/>
</dbReference>
<evidence type="ECO:0000256" key="1">
    <source>
        <dbReference type="SAM" id="Phobius"/>
    </source>
</evidence>
<evidence type="ECO:0000313" key="2">
    <source>
        <dbReference type="EMBL" id="MFC4246326.1"/>
    </source>
</evidence>
<name>A0ABD5NW81_9EURY</name>
<feature type="transmembrane region" description="Helical" evidence="1">
    <location>
        <begin position="380"/>
        <end position="401"/>
    </location>
</feature>
<evidence type="ECO:0000313" key="3">
    <source>
        <dbReference type="Proteomes" id="UP001595821"/>
    </source>
</evidence>